<keyword evidence="2" id="KW-1185">Reference proteome</keyword>
<evidence type="ECO:0000313" key="1">
    <source>
        <dbReference type="EMBL" id="MFC4362000.1"/>
    </source>
</evidence>
<organism evidence="1 2">
    <name type="scientific">Simiduia curdlanivorans</name>
    <dbReference type="NCBI Taxonomy" id="1492769"/>
    <lineage>
        <taxon>Bacteria</taxon>
        <taxon>Pseudomonadati</taxon>
        <taxon>Pseudomonadota</taxon>
        <taxon>Gammaproteobacteria</taxon>
        <taxon>Cellvibrionales</taxon>
        <taxon>Cellvibrionaceae</taxon>
        <taxon>Simiduia</taxon>
    </lineage>
</organism>
<proteinExistence type="predicted"/>
<reference evidence="2" key="1">
    <citation type="journal article" date="2019" name="Int. J. Syst. Evol. Microbiol.">
        <title>The Global Catalogue of Microorganisms (GCM) 10K type strain sequencing project: providing services to taxonomists for standard genome sequencing and annotation.</title>
        <authorList>
            <consortium name="The Broad Institute Genomics Platform"/>
            <consortium name="The Broad Institute Genome Sequencing Center for Infectious Disease"/>
            <person name="Wu L."/>
            <person name="Ma J."/>
        </authorList>
    </citation>
    <scope>NUCLEOTIDE SEQUENCE [LARGE SCALE GENOMIC DNA]</scope>
    <source>
        <strain evidence="2">CECT 8570</strain>
    </source>
</reference>
<accession>A0ABV8V265</accession>
<comment type="caution">
    <text evidence="1">The sequence shown here is derived from an EMBL/GenBank/DDBJ whole genome shotgun (WGS) entry which is preliminary data.</text>
</comment>
<name>A0ABV8V265_9GAMM</name>
<protein>
    <submittedName>
        <fullName evidence="1">Uncharacterized protein</fullName>
    </submittedName>
</protein>
<gene>
    <name evidence="1" type="ORF">ACFOX3_06800</name>
</gene>
<dbReference type="Proteomes" id="UP001595840">
    <property type="component" value="Unassembled WGS sequence"/>
</dbReference>
<evidence type="ECO:0000313" key="2">
    <source>
        <dbReference type="Proteomes" id="UP001595840"/>
    </source>
</evidence>
<dbReference type="EMBL" id="JBHSCX010000005">
    <property type="protein sequence ID" value="MFC4362000.1"/>
    <property type="molecule type" value="Genomic_DNA"/>
</dbReference>
<sequence>MKTTSKTDMNKHPTTGNETIAIYTSKYETHRLKALFNAKIKVLAKPVISIAGFNSRIHLFERARGSLFNADRIDTRLKLILATMITANVRPMIKNYTYQRLITRLAEVNESKSTGVNSRLKAQNTALNHASSAKNLNRLILSDHLDSV</sequence>
<dbReference type="RefSeq" id="WP_290259228.1">
    <property type="nucleotide sequence ID" value="NZ_JAUFQG010000004.1"/>
</dbReference>